<feature type="transmembrane region" description="Helical" evidence="1">
    <location>
        <begin position="227"/>
        <end position="247"/>
    </location>
</feature>
<name>A0ABW6A9S7_9BACT</name>
<accession>A0ABW6A9S7</accession>
<gene>
    <name evidence="2" type="ORF">ACFS6H_12070</name>
</gene>
<sequence length="309" mass="33891">MLQRFKFSPLVLGLIASLFFASTFVVNRLVTVEGGHWIWSAAFRYYWMAVILLIIVAARKELVPLLAVMKKDWGKWLLWSTVGFGLFYSFLCYAAAYGPSWLVAGTFEITIIAGMLVSPLLDRTQSVKTLISKDALLFSTVILAGIVLMQYSQAQNVSLYLLFVGVVPVILAAFFYPLGNRAMMRITGNSLNAYQRTLGMTLASLPFWIILSIAGVSRVGLPSSGQVIQTSIVALFAGVIATVLFFTATDRVRNNPKQLAAVEASQAVEVVIALFAEMILLKTGLPDIYALIGISLVMLGILLHSRHSK</sequence>
<evidence type="ECO:0000256" key="1">
    <source>
        <dbReference type="SAM" id="Phobius"/>
    </source>
</evidence>
<keyword evidence="1" id="KW-0812">Transmembrane</keyword>
<keyword evidence="1" id="KW-1133">Transmembrane helix</keyword>
<feature type="transmembrane region" description="Helical" evidence="1">
    <location>
        <begin position="102"/>
        <end position="122"/>
    </location>
</feature>
<feature type="transmembrane region" description="Helical" evidence="1">
    <location>
        <begin position="76"/>
        <end position="96"/>
    </location>
</feature>
<proteinExistence type="predicted"/>
<keyword evidence="1" id="KW-0472">Membrane</keyword>
<dbReference type="Proteomes" id="UP001597511">
    <property type="component" value="Unassembled WGS sequence"/>
</dbReference>
<feature type="transmembrane region" description="Helical" evidence="1">
    <location>
        <begin position="134"/>
        <end position="151"/>
    </location>
</feature>
<evidence type="ECO:0000313" key="3">
    <source>
        <dbReference type="Proteomes" id="UP001597511"/>
    </source>
</evidence>
<feature type="transmembrane region" description="Helical" evidence="1">
    <location>
        <begin position="259"/>
        <end position="276"/>
    </location>
</feature>
<feature type="transmembrane region" description="Helical" evidence="1">
    <location>
        <begin position="157"/>
        <end position="178"/>
    </location>
</feature>
<dbReference type="EMBL" id="JBHUOZ010000003">
    <property type="protein sequence ID" value="MFD2920453.1"/>
    <property type="molecule type" value="Genomic_DNA"/>
</dbReference>
<organism evidence="2 3">
    <name type="scientific">Terrimonas rubra</name>
    <dbReference type="NCBI Taxonomy" id="1035890"/>
    <lineage>
        <taxon>Bacteria</taxon>
        <taxon>Pseudomonadati</taxon>
        <taxon>Bacteroidota</taxon>
        <taxon>Chitinophagia</taxon>
        <taxon>Chitinophagales</taxon>
        <taxon>Chitinophagaceae</taxon>
        <taxon>Terrimonas</taxon>
    </lineage>
</organism>
<feature type="transmembrane region" description="Helical" evidence="1">
    <location>
        <begin position="288"/>
        <end position="305"/>
    </location>
</feature>
<reference evidence="3" key="1">
    <citation type="journal article" date="2019" name="Int. J. Syst. Evol. Microbiol.">
        <title>The Global Catalogue of Microorganisms (GCM) 10K type strain sequencing project: providing services to taxonomists for standard genome sequencing and annotation.</title>
        <authorList>
            <consortium name="The Broad Institute Genomics Platform"/>
            <consortium name="The Broad Institute Genome Sequencing Center for Infectious Disease"/>
            <person name="Wu L."/>
            <person name="Ma J."/>
        </authorList>
    </citation>
    <scope>NUCLEOTIDE SEQUENCE [LARGE SCALE GENOMIC DNA]</scope>
    <source>
        <strain evidence="3">KCTC 23299</strain>
    </source>
</reference>
<evidence type="ECO:0000313" key="2">
    <source>
        <dbReference type="EMBL" id="MFD2920453.1"/>
    </source>
</evidence>
<dbReference type="Pfam" id="PF13536">
    <property type="entry name" value="EmrE"/>
    <property type="match status" value="1"/>
</dbReference>
<feature type="transmembrane region" description="Helical" evidence="1">
    <location>
        <begin position="38"/>
        <end position="56"/>
    </location>
</feature>
<comment type="caution">
    <text evidence="2">The sequence shown here is derived from an EMBL/GenBank/DDBJ whole genome shotgun (WGS) entry which is preliminary data.</text>
</comment>
<keyword evidence="3" id="KW-1185">Reference proteome</keyword>
<feature type="transmembrane region" description="Helical" evidence="1">
    <location>
        <begin position="198"/>
        <end position="221"/>
    </location>
</feature>
<dbReference type="InterPro" id="IPR032713">
    <property type="entry name" value="EmrE"/>
</dbReference>
<dbReference type="RefSeq" id="WP_386098829.1">
    <property type="nucleotide sequence ID" value="NZ_JBHUOZ010000003.1"/>
</dbReference>
<protein>
    <submittedName>
        <fullName evidence="2">Multidrug resistance efflux transporter family protein</fullName>
    </submittedName>
</protein>